<organism evidence="2 3">
    <name type="scientific">Oceanispirochaeta crateris</name>
    <dbReference type="NCBI Taxonomy" id="2518645"/>
    <lineage>
        <taxon>Bacteria</taxon>
        <taxon>Pseudomonadati</taxon>
        <taxon>Spirochaetota</taxon>
        <taxon>Spirochaetia</taxon>
        <taxon>Spirochaetales</taxon>
        <taxon>Spirochaetaceae</taxon>
        <taxon>Oceanispirochaeta</taxon>
    </lineage>
</organism>
<protein>
    <submittedName>
        <fullName evidence="2">Helix-turn-helix domain-containing protein</fullName>
    </submittedName>
</protein>
<reference evidence="2 3" key="1">
    <citation type="submission" date="2019-02" db="EMBL/GenBank/DDBJ databases">
        <title>Complete Genome Sequence and Methylome Analysis of free living Spirochaetas.</title>
        <authorList>
            <person name="Fomenkov A."/>
            <person name="Dubinina G."/>
            <person name="Leshcheva N."/>
            <person name="Mikheeva N."/>
            <person name="Grabovich M."/>
            <person name="Vincze T."/>
            <person name="Roberts R.J."/>
        </authorList>
    </citation>
    <scope>NUCLEOTIDE SEQUENCE [LARGE SCALE GENOMIC DNA]</scope>
    <source>
        <strain evidence="2 3">K2</strain>
    </source>
</reference>
<feature type="domain" description="HTH cro/C1-type" evidence="1">
    <location>
        <begin position="20"/>
        <end position="53"/>
    </location>
</feature>
<dbReference type="InterPro" id="IPR010982">
    <property type="entry name" value="Lambda_DNA-bd_dom_sf"/>
</dbReference>
<dbReference type="EMBL" id="CP036150">
    <property type="protein sequence ID" value="QEN09928.1"/>
    <property type="molecule type" value="Genomic_DNA"/>
</dbReference>
<name>A0A5C1QRD6_9SPIO</name>
<accession>A0A5C1QRD6</accession>
<proteinExistence type="predicted"/>
<dbReference type="Proteomes" id="UP000324209">
    <property type="component" value="Chromosome"/>
</dbReference>
<dbReference type="AlphaFoldDB" id="A0A5C1QRD6"/>
<evidence type="ECO:0000313" key="3">
    <source>
        <dbReference type="Proteomes" id="UP000324209"/>
    </source>
</evidence>
<dbReference type="SUPFAM" id="SSF47413">
    <property type="entry name" value="lambda repressor-like DNA-binding domains"/>
    <property type="match status" value="1"/>
</dbReference>
<sequence>MELKLENHDHKQGDLTDVASRTIINEILNGKRELNLGHIRRLSDKYGVSPELFIN</sequence>
<dbReference type="KEGG" id="ock:EXM22_13700"/>
<dbReference type="InterPro" id="IPR001387">
    <property type="entry name" value="Cro/C1-type_HTH"/>
</dbReference>
<dbReference type="Pfam" id="PF01381">
    <property type="entry name" value="HTH_3"/>
    <property type="match status" value="1"/>
</dbReference>
<dbReference type="OrthoDB" id="9796786at2"/>
<evidence type="ECO:0000313" key="2">
    <source>
        <dbReference type="EMBL" id="QEN09928.1"/>
    </source>
</evidence>
<dbReference type="Gene3D" id="1.10.260.40">
    <property type="entry name" value="lambda repressor-like DNA-binding domains"/>
    <property type="match status" value="1"/>
</dbReference>
<dbReference type="GO" id="GO:0003677">
    <property type="term" value="F:DNA binding"/>
    <property type="evidence" value="ECO:0007669"/>
    <property type="project" value="InterPro"/>
</dbReference>
<evidence type="ECO:0000259" key="1">
    <source>
        <dbReference type="PROSITE" id="PS50943"/>
    </source>
</evidence>
<keyword evidence="3" id="KW-1185">Reference proteome</keyword>
<gene>
    <name evidence="2" type="ORF">EXM22_13700</name>
</gene>
<dbReference type="PROSITE" id="PS50943">
    <property type="entry name" value="HTH_CROC1"/>
    <property type="match status" value="1"/>
</dbReference>